<dbReference type="SUPFAM" id="SSF51430">
    <property type="entry name" value="NAD(P)-linked oxidoreductase"/>
    <property type="match status" value="1"/>
</dbReference>
<evidence type="ECO:0000313" key="8">
    <source>
        <dbReference type="EMBL" id="BAQ24482.1"/>
    </source>
</evidence>
<dbReference type="PANTHER" id="PTHR43827:SF3">
    <property type="entry name" value="NADP-DEPENDENT OXIDOREDUCTASE DOMAIN-CONTAINING PROTEIN"/>
    <property type="match status" value="1"/>
</dbReference>
<dbReference type="InterPro" id="IPR023210">
    <property type="entry name" value="NADP_OxRdtase_dom"/>
</dbReference>
<sequence length="265" mass="30182">MDYVTLNTGAKMPILGFGVYQIPPAATEQAVSEAIAAGYRHIDTAQYYRNEAGVGRAVKASGLPRKEFFITTKVGTSGYRETKRQIDTALRNLQTDYIDLMLVHWVMSDYQGTYQALEEAYKEGKLHAIGLSNFNQRQIQGILERFDTVPAVLQNEMHIFHQQREMRAFTKEKRIQFESWAPFGEGARDIFNHPVISQIGAKYGKTAAQTILRFIIQEGVVAIPKSIRKERMAENFDIFDFELSSVDMTALRNLNEDRGLFGWNN</sequence>
<dbReference type="PRINTS" id="PR00069">
    <property type="entry name" value="ALDKETRDTASE"/>
</dbReference>
<evidence type="ECO:0000256" key="3">
    <source>
        <dbReference type="ARBA" id="ARBA00023002"/>
    </source>
</evidence>
<dbReference type="Pfam" id="PF00248">
    <property type="entry name" value="Aldo_ket_red"/>
    <property type="match status" value="1"/>
</dbReference>
<evidence type="ECO:0000256" key="6">
    <source>
        <dbReference type="PIRSR" id="PIRSR000097-3"/>
    </source>
</evidence>
<gene>
    <name evidence="8" type="ORF">SRT_12210</name>
</gene>
<evidence type="ECO:0000256" key="1">
    <source>
        <dbReference type="ARBA" id="ARBA00007905"/>
    </source>
</evidence>
<feature type="site" description="Lowers pKa of active site Tyr" evidence="6">
    <location>
        <position position="73"/>
    </location>
</feature>
<dbReference type="InterPro" id="IPR036812">
    <property type="entry name" value="NAD(P)_OxRdtase_dom_sf"/>
</dbReference>
<feature type="binding site" evidence="5">
    <location>
        <position position="104"/>
    </location>
    <ligand>
        <name>substrate</name>
    </ligand>
</feature>
<dbReference type="PIRSF" id="PIRSF000097">
    <property type="entry name" value="AKR"/>
    <property type="match status" value="1"/>
</dbReference>
<feature type="domain" description="NADP-dependent oxidoreductase" evidence="7">
    <location>
        <begin position="21"/>
        <end position="255"/>
    </location>
</feature>
<dbReference type="AlphaFoldDB" id="A0A1L7LKB8"/>
<comment type="similarity">
    <text evidence="1">Belongs to the aldo/keto reductase family.</text>
</comment>
<dbReference type="FunFam" id="3.20.20.100:FF:000015">
    <property type="entry name" value="Oxidoreductase, aldo/keto reductase family"/>
    <property type="match status" value="1"/>
</dbReference>
<dbReference type="Gene3D" id="3.20.20.100">
    <property type="entry name" value="NADP-dependent oxidoreductase domain"/>
    <property type="match status" value="1"/>
</dbReference>
<dbReference type="EMBL" id="AP014612">
    <property type="protein sequence ID" value="BAQ24482.1"/>
    <property type="molecule type" value="Genomic_DNA"/>
</dbReference>
<keyword evidence="3" id="KW-0560">Oxidoreductase</keyword>
<evidence type="ECO:0000313" key="9">
    <source>
        <dbReference type="Proteomes" id="UP000217758"/>
    </source>
</evidence>
<accession>A0A1L7LKB8</accession>
<feature type="active site" description="Proton donor" evidence="4">
    <location>
        <position position="48"/>
    </location>
</feature>
<evidence type="ECO:0000256" key="4">
    <source>
        <dbReference type="PIRSR" id="PIRSR000097-1"/>
    </source>
</evidence>
<dbReference type="PROSITE" id="PS00798">
    <property type="entry name" value="ALDOKETO_REDUCTASE_1"/>
    <property type="match status" value="1"/>
</dbReference>
<organism evidence="8 9">
    <name type="scientific">Streptococcus troglodytae</name>
    <dbReference type="NCBI Taxonomy" id="1111760"/>
    <lineage>
        <taxon>Bacteria</taxon>
        <taxon>Bacillati</taxon>
        <taxon>Bacillota</taxon>
        <taxon>Bacilli</taxon>
        <taxon>Lactobacillales</taxon>
        <taxon>Streptococcaceae</taxon>
        <taxon>Streptococcus</taxon>
    </lineage>
</organism>
<reference evidence="8 9" key="1">
    <citation type="journal article" date="2016" name="Microbiol. Immunol.">
        <title>Complete genome sequence of Streptococcus troglodytae TKU31 isolated from the oral cavity of a chimpanzee (Pan troglodytes).</title>
        <authorList>
            <person name="Okamoto M."/>
            <person name="Naito M."/>
            <person name="Miyanohara M."/>
            <person name="Imai S."/>
            <person name="Nomura Y."/>
            <person name="Saito W."/>
            <person name="Momoi Y."/>
            <person name="Takada K."/>
            <person name="Miyabe-Nishiwaki T."/>
            <person name="Tomonaga M."/>
            <person name="Hanada N."/>
        </authorList>
    </citation>
    <scope>NUCLEOTIDE SEQUENCE [LARGE SCALE GENOMIC DNA]</scope>
    <source>
        <strain evidence="9">TKU 31</strain>
    </source>
</reference>
<evidence type="ECO:0000259" key="7">
    <source>
        <dbReference type="Pfam" id="PF00248"/>
    </source>
</evidence>
<dbReference type="RefSeq" id="WP_128833400.1">
    <property type="nucleotide sequence ID" value="NZ_AP014612.1"/>
</dbReference>
<dbReference type="Proteomes" id="UP000217758">
    <property type="component" value="Chromosome"/>
</dbReference>
<keyword evidence="9" id="KW-1185">Reference proteome</keyword>
<evidence type="ECO:0000256" key="5">
    <source>
        <dbReference type="PIRSR" id="PIRSR000097-2"/>
    </source>
</evidence>
<evidence type="ECO:0000256" key="2">
    <source>
        <dbReference type="ARBA" id="ARBA00022857"/>
    </source>
</evidence>
<name>A0A1L7LKB8_9STRE</name>
<dbReference type="InterPro" id="IPR020471">
    <property type="entry name" value="AKR"/>
</dbReference>
<dbReference type="GO" id="GO:0016616">
    <property type="term" value="F:oxidoreductase activity, acting on the CH-OH group of donors, NAD or NADP as acceptor"/>
    <property type="evidence" value="ECO:0007669"/>
    <property type="project" value="UniProtKB-ARBA"/>
</dbReference>
<keyword evidence="2" id="KW-0521">NADP</keyword>
<dbReference type="PANTHER" id="PTHR43827">
    <property type="entry name" value="2,5-DIKETO-D-GLUCONIC ACID REDUCTASE"/>
    <property type="match status" value="1"/>
</dbReference>
<protein>
    <submittedName>
        <fullName evidence="8">2,5-didehydrogluconate reductase</fullName>
    </submittedName>
</protein>
<proteinExistence type="inferred from homology"/>
<dbReference type="InterPro" id="IPR018170">
    <property type="entry name" value="Aldo/ket_reductase_CS"/>
</dbReference>
<dbReference type="KEGG" id="strg:SRT_12210"/>